<accession>A0ABS0NMI0</accession>
<feature type="compositionally biased region" description="Low complexity" evidence="1">
    <location>
        <begin position="266"/>
        <end position="277"/>
    </location>
</feature>
<comment type="caution">
    <text evidence="2">The sequence shown here is derived from an EMBL/GenBank/DDBJ whole genome shotgun (WGS) entry which is preliminary data.</text>
</comment>
<sequence>MGVRDRLRGLGETVTSAATAAGKDLANRGAARRSGAGTPGDWVAGVLGALPAPAAPATEEWEFSLGTLVCRHPRVPAVTAKALRPLDGIGALRFGPESVGFDGEDIPWEKVVRIQLHNAFATMTTDGLDAEIDRVRELLPPLPGRKWAVTRVAEGLVAVVLAALEQAGDQRLDDVDVAVEIVYRGALGRERTLRAGLFTTALLAHQVDVAYSLVVTAQHRGVPVVPADRSEPDAGAVERVRALRARTDAVKAQLQAEAAAEDPDGRPAAGAAAGDPAVTGTPYAG</sequence>
<evidence type="ECO:0000313" key="3">
    <source>
        <dbReference type="Proteomes" id="UP000807371"/>
    </source>
</evidence>
<keyword evidence="3" id="KW-1185">Reference proteome</keyword>
<protein>
    <submittedName>
        <fullName evidence="2">Uncharacterized protein</fullName>
    </submittedName>
</protein>
<dbReference type="EMBL" id="JACYXC010000001">
    <property type="protein sequence ID" value="MBH5336419.1"/>
    <property type="molecule type" value="Genomic_DNA"/>
</dbReference>
<evidence type="ECO:0000313" key="2">
    <source>
        <dbReference type="EMBL" id="MBH5336419.1"/>
    </source>
</evidence>
<dbReference type="RefSeq" id="WP_197989836.1">
    <property type="nucleotide sequence ID" value="NZ_JACYXC010000001.1"/>
</dbReference>
<name>A0ABS0NMI0_9ACTN</name>
<reference evidence="2 3" key="1">
    <citation type="submission" date="2020-09" db="EMBL/GenBank/DDBJ databases">
        <title>Biosynthesis of the nuclear factor of activated T cells inhibitor NFAT-133 and its congeners in Streptomyces pactum.</title>
        <authorList>
            <person name="Zhou W."/>
            <person name="Posri P."/>
            <person name="Abugrain M.E."/>
            <person name="Weisberg A.J."/>
            <person name="Chang J.H."/>
            <person name="Mahmud T."/>
        </authorList>
    </citation>
    <scope>NUCLEOTIDE SEQUENCE [LARGE SCALE GENOMIC DNA]</scope>
    <source>
        <strain evidence="2 3">ATCC 27456</strain>
    </source>
</reference>
<feature type="region of interest" description="Disordered" evidence="1">
    <location>
        <begin position="254"/>
        <end position="285"/>
    </location>
</feature>
<gene>
    <name evidence="2" type="ORF">IHE55_17195</name>
</gene>
<dbReference type="Proteomes" id="UP000807371">
    <property type="component" value="Unassembled WGS sequence"/>
</dbReference>
<evidence type="ECO:0000256" key="1">
    <source>
        <dbReference type="SAM" id="MobiDB-lite"/>
    </source>
</evidence>
<proteinExistence type="predicted"/>
<organism evidence="2 3">
    <name type="scientific">Streptomyces pactum</name>
    <dbReference type="NCBI Taxonomy" id="68249"/>
    <lineage>
        <taxon>Bacteria</taxon>
        <taxon>Bacillati</taxon>
        <taxon>Actinomycetota</taxon>
        <taxon>Actinomycetes</taxon>
        <taxon>Kitasatosporales</taxon>
        <taxon>Streptomycetaceae</taxon>
        <taxon>Streptomyces</taxon>
    </lineage>
</organism>